<reference evidence="2 3" key="1">
    <citation type="submission" date="2020-08" db="EMBL/GenBank/DDBJ databases">
        <title>Genomic Encyclopedia of Type Strains, Phase IV (KMG-IV): sequencing the most valuable type-strain genomes for metagenomic binning, comparative biology and taxonomic classification.</title>
        <authorList>
            <person name="Goeker M."/>
        </authorList>
    </citation>
    <scope>NUCLEOTIDE SEQUENCE [LARGE SCALE GENOMIC DNA]</scope>
    <source>
        <strain evidence="2 3">DSM 15743</strain>
    </source>
</reference>
<keyword evidence="3" id="KW-1185">Reference proteome</keyword>
<evidence type="ECO:0000313" key="2">
    <source>
        <dbReference type="EMBL" id="MBB4039861.1"/>
    </source>
</evidence>
<evidence type="ECO:0000256" key="1">
    <source>
        <dbReference type="SAM" id="MobiDB-lite"/>
    </source>
</evidence>
<feature type="compositionally biased region" description="Polar residues" evidence="1">
    <location>
        <begin position="27"/>
        <end position="44"/>
    </location>
</feature>
<dbReference type="Proteomes" id="UP000519439">
    <property type="component" value="Unassembled WGS sequence"/>
</dbReference>
<protein>
    <recommendedName>
        <fullName evidence="4">DUF4352 domain-containing protein</fullName>
    </recommendedName>
</protein>
<gene>
    <name evidence="2" type="ORF">GGR34_001508</name>
</gene>
<dbReference type="AlphaFoldDB" id="A0A7W6IE94"/>
<proteinExistence type="predicted"/>
<dbReference type="RefSeq" id="WP_154664126.1">
    <property type="nucleotide sequence ID" value="NZ_JACIDC010000004.1"/>
</dbReference>
<dbReference type="EMBL" id="JACIDC010000004">
    <property type="protein sequence ID" value="MBB4039861.1"/>
    <property type="molecule type" value="Genomic_DNA"/>
</dbReference>
<organism evidence="2 3">
    <name type="scientific">Microvirga flocculans</name>
    <dbReference type="NCBI Taxonomy" id="217168"/>
    <lineage>
        <taxon>Bacteria</taxon>
        <taxon>Pseudomonadati</taxon>
        <taxon>Pseudomonadota</taxon>
        <taxon>Alphaproteobacteria</taxon>
        <taxon>Hyphomicrobiales</taxon>
        <taxon>Methylobacteriaceae</taxon>
        <taxon>Microvirga</taxon>
    </lineage>
</organism>
<comment type="caution">
    <text evidence="2">The sequence shown here is derived from an EMBL/GenBank/DDBJ whole genome shotgun (WGS) entry which is preliminary data.</text>
</comment>
<name>A0A7W6IE94_9HYPH</name>
<sequence length="171" mass="18629">MTMAGARWALVVGIALGTNLGELAHAQPSSLTKPGSEPATSRNNEVPEIELAPGVRFQVVELRRLQDKGVMQIKFAVINQSGADTSLKDHGLAFNQELRDIAVVDFAGRKKYSMGHAASCLCSTFKDRDGGMVRAGERREFWAWFGMPPAGVRQMAVQIPNQQPLTNIPLL</sequence>
<evidence type="ECO:0008006" key="4">
    <source>
        <dbReference type="Google" id="ProtNLM"/>
    </source>
</evidence>
<evidence type="ECO:0000313" key="3">
    <source>
        <dbReference type="Proteomes" id="UP000519439"/>
    </source>
</evidence>
<feature type="region of interest" description="Disordered" evidence="1">
    <location>
        <begin position="27"/>
        <end position="47"/>
    </location>
</feature>
<accession>A0A7W6IE94</accession>